<evidence type="ECO:0000256" key="1">
    <source>
        <dbReference type="SAM" id="MobiDB-lite"/>
    </source>
</evidence>
<dbReference type="RefSeq" id="WP_343970855.1">
    <property type="nucleotide sequence ID" value="NZ_BAAAGK010000087.1"/>
</dbReference>
<name>A0ABW2T972_9ACTN</name>
<dbReference type="Proteomes" id="UP001596514">
    <property type="component" value="Unassembled WGS sequence"/>
</dbReference>
<dbReference type="EMBL" id="JBHTEE010000001">
    <property type="protein sequence ID" value="MFC7604550.1"/>
    <property type="molecule type" value="Genomic_DNA"/>
</dbReference>
<evidence type="ECO:0000313" key="2">
    <source>
        <dbReference type="EMBL" id="MFC7604550.1"/>
    </source>
</evidence>
<gene>
    <name evidence="2" type="ORF">ACFQVD_31020</name>
</gene>
<feature type="region of interest" description="Disordered" evidence="1">
    <location>
        <begin position="1"/>
        <end position="39"/>
    </location>
</feature>
<proteinExistence type="predicted"/>
<keyword evidence="3" id="KW-1185">Reference proteome</keyword>
<accession>A0ABW2T972</accession>
<comment type="caution">
    <text evidence="2">The sequence shown here is derived from an EMBL/GenBank/DDBJ whole genome shotgun (WGS) entry which is preliminary data.</text>
</comment>
<evidence type="ECO:0008006" key="4">
    <source>
        <dbReference type="Google" id="ProtNLM"/>
    </source>
</evidence>
<organism evidence="2 3">
    <name type="scientific">Streptosporangium amethystogenes subsp. fukuiense</name>
    <dbReference type="NCBI Taxonomy" id="698418"/>
    <lineage>
        <taxon>Bacteria</taxon>
        <taxon>Bacillati</taxon>
        <taxon>Actinomycetota</taxon>
        <taxon>Actinomycetes</taxon>
        <taxon>Streptosporangiales</taxon>
        <taxon>Streptosporangiaceae</taxon>
        <taxon>Streptosporangium</taxon>
    </lineage>
</organism>
<evidence type="ECO:0000313" key="3">
    <source>
        <dbReference type="Proteomes" id="UP001596514"/>
    </source>
</evidence>
<sequence length="353" mass="35605">MSGLVVAGCGGAEDPAPATSGARPPGASDSPVTGAGESSGLREMMKALSAGGPAAEYLEYGEMTHWRELGVVTASGPEKKEERWLPAIGFGFGALGSSARLLPERTGIDVFGAVRAVSLGNPPNTAIRIDGKQDAAAIRTKLTALGAKPRTIGGQQGLTLAADGAIDPDSALTSELGLLNQLNQVVVTDSVLVSGASADPVASALGGSPSLAADPDHAAIAECLGDVVAAAVTAPPAPTAVALYGVGLRRPAATTDQAVNVVCVLPRGTGVKETFTGKLTTKAVTQSGTPLSDLVEDITHDEVGSGDGAMLRATLKIKQDGPVTLVLKMLHTGELPRLFDPSTPLDPLDLVDD</sequence>
<reference evidence="3" key="1">
    <citation type="journal article" date="2019" name="Int. J. Syst. Evol. Microbiol.">
        <title>The Global Catalogue of Microorganisms (GCM) 10K type strain sequencing project: providing services to taxonomists for standard genome sequencing and annotation.</title>
        <authorList>
            <consortium name="The Broad Institute Genomics Platform"/>
            <consortium name="The Broad Institute Genome Sequencing Center for Infectious Disease"/>
            <person name="Wu L."/>
            <person name="Ma J."/>
        </authorList>
    </citation>
    <scope>NUCLEOTIDE SEQUENCE [LARGE SCALE GENOMIC DNA]</scope>
    <source>
        <strain evidence="3">JCM 10083</strain>
    </source>
</reference>
<protein>
    <recommendedName>
        <fullName evidence="4">Lipoprotein</fullName>
    </recommendedName>
</protein>